<feature type="compositionally biased region" description="Polar residues" evidence="1">
    <location>
        <begin position="1"/>
        <end position="17"/>
    </location>
</feature>
<sequence>MNQATVTGGGSNSSQPMTRRPVQWPVLRWLGGSHEAAAGCPTVACGSQATWSTIQSKQTEPDMATLTYCDPAGCCCRWWHMSGEGRSQQGSGSLTQ</sequence>
<dbReference type="Proteomes" id="UP001286313">
    <property type="component" value="Unassembled WGS sequence"/>
</dbReference>
<organism evidence="2 3">
    <name type="scientific">Petrolisthes cinctipes</name>
    <name type="common">Flat porcelain crab</name>
    <dbReference type="NCBI Taxonomy" id="88211"/>
    <lineage>
        <taxon>Eukaryota</taxon>
        <taxon>Metazoa</taxon>
        <taxon>Ecdysozoa</taxon>
        <taxon>Arthropoda</taxon>
        <taxon>Crustacea</taxon>
        <taxon>Multicrustacea</taxon>
        <taxon>Malacostraca</taxon>
        <taxon>Eumalacostraca</taxon>
        <taxon>Eucarida</taxon>
        <taxon>Decapoda</taxon>
        <taxon>Pleocyemata</taxon>
        <taxon>Anomura</taxon>
        <taxon>Galatheoidea</taxon>
        <taxon>Porcellanidae</taxon>
        <taxon>Petrolisthes</taxon>
    </lineage>
</organism>
<feature type="region of interest" description="Disordered" evidence="1">
    <location>
        <begin position="1"/>
        <end position="21"/>
    </location>
</feature>
<accession>A0AAE1FB15</accession>
<reference evidence="2" key="1">
    <citation type="submission" date="2023-10" db="EMBL/GenBank/DDBJ databases">
        <title>Genome assemblies of two species of porcelain crab, Petrolisthes cinctipes and Petrolisthes manimaculis (Anomura: Porcellanidae).</title>
        <authorList>
            <person name="Angst P."/>
        </authorList>
    </citation>
    <scope>NUCLEOTIDE SEQUENCE</scope>
    <source>
        <strain evidence="2">PB745_01</strain>
        <tissue evidence="2">Gill</tissue>
    </source>
</reference>
<evidence type="ECO:0000313" key="2">
    <source>
        <dbReference type="EMBL" id="KAK3869463.1"/>
    </source>
</evidence>
<comment type="caution">
    <text evidence="2">The sequence shown here is derived from an EMBL/GenBank/DDBJ whole genome shotgun (WGS) entry which is preliminary data.</text>
</comment>
<evidence type="ECO:0000256" key="1">
    <source>
        <dbReference type="SAM" id="MobiDB-lite"/>
    </source>
</evidence>
<dbReference type="EMBL" id="JAWQEG010002833">
    <property type="protein sequence ID" value="KAK3869463.1"/>
    <property type="molecule type" value="Genomic_DNA"/>
</dbReference>
<name>A0AAE1FB15_PETCI</name>
<gene>
    <name evidence="2" type="ORF">Pcinc_025232</name>
</gene>
<protein>
    <submittedName>
        <fullName evidence="2">Uncharacterized protein</fullName>
    </submittedName>
</protein>
<evidence type="ECO:0000313" key="3">
    <source>
        <dbReference type="Proteomes" id="UP001286313"/>
    </source>
</evidence>
<proteinExistence type="predicted"/>
<dbReference type="AlphaFoldDB" id="A0AAE1FB15"/>
<keyword evidence="3" id="KW-1185">Reference proteome</keyword>